<dbReference type="CDD" id="cd14688">
    <property type="entry name" value="bZIP_YAP"/>
    <property type="match status" value="1"/>
</dbReference>
<feature type="compositionally biased region" description="Polar residues" evidence="2">
    <location>
        <begin position="147"/>
        <end position="162"/>
    </location>
</feature>
<gene>
    <name evidence="3" type="ORF">FPRO05_14053</name>
</gene>
<feature type="region of interest" description="Disordered" evidence="2">
    <location>
        <begin position="121"/>
        <end position="162"/>
    </location>
</feature>
<evidence type="ECO:0008006" key="5">
    <source>
        <dbReference type="Google" id="ProtNLM"/>
    </source>
</evidence>
<proteinExistence type="predicted"/>
<evidence type="ECO:0000256" key="2">
    <source>
        <dbReference type="SAM" id="MobiDB-lite"/>
    </source>
</evidence>
<comment type="caution">
    <text evidence="3">The sequence shown here is derived from an EMBL/GenBank/DDBJ whole genome shotgun (WGS) entry which is preliminary data.</text>
</comment>
<evidence type="ECO:0000256" key="1">
    <source>
        <dbReference type="SAM" id="Coils"/>
    </source>
</evidence>
<feature type="coiled-coil region" evidence="1">
    <location>
        <begin position="26"/>
        <end position="67"/>
    </location>
</feature>
<dbReference type="Proteomes" id="UP000251714">
    <property type="component" value="Unassembled WGS sequence"/>
</dbReference>
<keyword evidence="1" id="KW-0175">Coiled coil</keyword>
<sequence length="250" mass="27810">MAPARQAPFISKWSLKAQDHNATRVRDNQRRHRARVKARIESLETELTQSRQELRIALARIEELEALVAARDSAAYAMSSRFNDSAPEPFSRSDQAIIEQPLPAEEPRLLGGGLDKQGCCHRLSRPVNQPSGQQHYDRSPAPLPVTRVSTEDPTAPSSIPADQTAVNPAVFSLIAQYDHDGRLPLVAPGESTTLCRVAYEIIAQQNMAGIEMSDVKQWLWPGFRRATKQGEGCRVDTKVLYALIDYMSPL</sequence>
<reference evidence="3 4" key="1">
    <citation type="submission" date="2017-12" db="EMBL/GenBank/DDBJ databases">
        <title>Genome sequence of the mycotoxigenic crop pathogen Fusarium proliferatum, strain ITEM 2341 from Date Palm.</title>
        <authorList>
            <person name="Almiman B.F."/>
            <person name="Shittu T.A."/>
            <person name="Muthumeenakshi S."/>
            <person name="Baroncelli R."/>
            <person name="Sreenivasaprasada S."/>
        </authorList>
    </citation>
    <scope>NUCLEOTIDE SEQUENCE [LARGE SCALE GENOMIC DNA]</scope>
    <source>
        <strain evidence="3 4">ITEM 2341</strain>
    </source>
</reference>
<dbReference type="AlphaFoldDB" id="A0A365MWA2"/>
<evidence type="ECO:0000313" key="3">
    <source>
        <dbReference type="EMBL" id="RBA12831.1"/>
    </source>
</evidence>
<dbReference type="EMBL" id="PKMI01000036">
    <property type="protein sequence ID" value="RBA12831.1"/>
    <property type="molecule type" value="Genomic_DNA"/>
</dbReference>
<dbReference type="PANTHER" id="PTHR42070">
    <property type="entry name" value="FILAMENT ASSOCIATED PROTEIN, PUTATIVE (AFU_ORTHOLOGUE AFUA_8G06630)-RELATED"/>
    <property type="match status" value="1"/>
</dbReference>
<accession>A0A365MWA2</accession>
<protein>
    <recommendedName>
        <fullName evidence="5">BZIP domain-containing protein</fullName>
    </recommendedName>
</protein>
<evidence type="ECO:0000313" key="4">
    <source>
        <dbReference type="Proteomes" id="UP000251714"/>
    </source>
</evidence>
<organism evidence="3 4">
    <name type="scientific">Gibberella intermedia</name>
    <name type="common">Bulb rot disease fungus</name>
    <name type="synonym">Fusarium proliferatum</name>
    <dbReference type="NCBI Taxonomy" id="948311"/>
    <lineage>
        <taxon>Eukaryota</taxon>
        <taxon>Fungi</taxon>
        <taxon>Dikarya</taxon>
        <taxon>Ascomycota</taxon>
        <taxon>Pezizomycotina</taxon>
        <taxon>Sordariomycetes</taxon>
        <taxon>Hypocreomycetidae</taxon>
        <taxon>Hypocreales</taxon>
        <taxon>Nectriaceae</taxon>
        <taxon>Fusarium</taxon>
        <taxon>Fusarium fujikuroi species complex</taxon>
    </lineage>
</organism>
<dbReference type="PANTHER" id="PTHR42070:SF1">
    <property type="entry name" value="FILAMENT ASSOCIATED PROTEIN, PUTATIVE (AFU_ORTHOLOGUE AFUA_8G06630)-RELATED"/>
    <property type="match status" value="1"/>
</dbReference>
<name>A0A365MWA2_GIBIN</name>